<dbReference type="PROSITE" id="PS51257">
    <property type="entry name" value="PROKAR_LIPOPROTEIN"/>
    <property type="match status" value="1"/>
</dbReference>
<comment type="caution">
    <text evidence="1">The sequence shown here is derived from an EMBL/GenBank/DDBJ whole genome shotgun (WGS) entry which is preliminary data.</text>
</comment>
<dbReference type="Pfam" id="PF06366">
    <property type="entry name" value="FlhE"/>
    <property type="match status" value="1"/>
</dbReference>
<name>L9U6W0_9GAMM</name>
<proteinExistence type="predicted"/>
<keyword evidence="1" id="KW-0966">Cell projection</keyword>
<evidence type="ECO:0000313" key="1">
    <source>
        <dbReference type="EMBL" id="ELY20356.1"/>
    </source>
</evidence>
<protein>
    <submittedName>
        <fullName evidence="1">Flagellar FlhE</fullName>
    </submittedName>
</protein>
<dbReference type="AlphaFoldDB" id="L9U6W0"/>
<evidence type="ECO:0000313" key="2">
    <source>
        <dbReference type="Proteomes" id="UP000011651"/>
    </source>
</evidence>
<accession>L9U6W0</accession>
<keyword evidence="1" id="KW-0969">Cilium</keyword>
<keyword evidence="1" id="KW-0282">Flagellum</keyword>
<gene>
    <name evidence="1" type="ORF">HALTITAN_2994</name>
</gene>
<dbReference type="InterPro" id="IPR009420">
    <property type="entry name" value="FlhE"/>
</dbReference>
<reference evidence="1 2" key="1">
    <citation type="journal article" date="2013" name="Genome Announc.">
        <title>Draft Genome of the Marine Gammaproteobacterium Halomonas titanicae.</title>
        <authorList>
            <person name="Sanchez-Porro C."/>
            <person name="de la Haba R.R."/>
            <person name="Cruz-Hernandez N."/>
            <person name="Gonzalez J.M."/>
            <person name="Reyes-Guirao C."/>
            <person name="Navarro-Sampedro L."/>
            <person name="Carballo M."/>
            <person name="Ventosa A."/>
        </authorList>
    </citation>
    <scope>NUCLEOTIDE SEQUENCE [LARGE SCALE GENOMIC DNA]</scope>
    <source>
        <strain evidence="1 2">BH1</strain>
    </source>
</reference>
<dbReference type="PATRIC" id="fig|1204738.3.peg.4498"/>
<dbReference type="EMBL" id="AOPO01000020">
    <property type="protein sequence ID" value="ELY20356.1"/>
    <property type="molecule type" value="Genomic_DNA"/>
</dbReference>
<sequence length="155" mass="16739">MHDERTLLRRPSMLSWLLRGRLLLSPVLLTGCLLAGLTGNAQATPGSWSSQIPGLMVAMSDRASASQNATPPAAANNVESAQLGRIHWQFQYPPGALLNAWLCHPEQCVALAGMRGTTTALAGFAADAPLHFRFALRPGQRPVRVQGLQMIVNYQ</sequence>
<organism evidence="1 2">
    <name type="scientific">Vreelandella titanicae BH1</name>
    <dbReference type="NCBI Taxonomy" id="1204738"/>
    <lineage>
        <taxon>Bacteria</taxon>
        <taxon>Pseudomonadati</taxon>
        <taxon>Pseudomonadota</taxon>
        <taxon>Gammaproteobacteria</taxon>
        <taxon>Oceanospirillales</taxon>
        <taxon>Halomonadaceae</taxon>
        <taxon>Vreelandella</taxon>
    </lineage>
</organism>
<dbReference type="Proteomes" id="UP000011651">
    <property type="component" value="Unassembled WGS sequence"/>
</dbReference>